<dbReference type="InterPro" id="IPR015797">
    <property type="entry name" value="NUDIX_hydrolase-like_dom_sf"/>
</dbReference>
<dbReference type="GO" id="GO:0015938">
    <property type="term" value="P:coenzyme A catabolic process"/>
    <property type="evidence" value="ECO:0007669"/>
    <property type="project" value="TreeGrafter"/>
</dbReference>
<dbReference type="Proteomes" id="UP000467840">
    <property type="component" value="Chromosome 9"/>
</dbReference>
<proteinExistence type="predicted"/>
<dbReference type="AlphaFoldDB" id="A0A6A6M1C6"/>
<dbReference type="EMBL" id="JAAGAX010000008">
    <property type="protein sequence ID" value="KAF2306435.1"/>
    <property type="molecule type" value="Genomic_DNA"/>
</dbReference>
<dbReference type="PANTHER" id="PTHR12992">
    <property type="entry name" value="NUDIX HYDROLASE"/>
    <property type="match status" value="1"/>
</dbReference>
<dbReference type="GO" id="GO:0010945">
    <property type="term" value="F:coenzyme A diphosphatase activity"/>
    <property type="evidence" value="ECO:0007669"/>
    <property type="project" value="InterPro"/>
</dbReference>
<evidence type="ECO:0000313" key="2">
    <source>
        <dbReference type="Proteomes" id="UP000467840"/>
    </source>
</evidence>
<comment type="caution">
    <text evidence="1">The sequence shown here is derived from an EMBL/GenBank/DDBJ whole genome shotgun (WGS) entry which is preliminary data.</text>
</comment>
<evidence type="ECO:0000313" key="1">
    <source>
        <dbReference type="EMBL" id="KAF2306435.1"/>
    </source>
</evidence>
<dbReference type="SUPFAM" id="SSF55811">
    <property type="entry name" value="Nudix"/>
    <property type="match status" value="1"/>
</dbReference>
<dbReference type="InterPro" id="IPR045121">
    <property type="entry name" value="CoAse"/>
</dbReference>
<gene>
    <name evidence="1" type="ORF">GH714_018039</name>
</gene>
<dbReference type="Gene3D" id="3.90.79.10">
    <property type="entry name" value="Nucleoside Triphosphate Pyrophosphohydrolase"/>
    <property type="match status" value="1"/>
</dbReference>
<protein>
    <recommendedName>
        <fullName evidence="3">Nudix hydrolase domain-containing protein</fullName>
    </recommendedName>
</protein>
<reference evidence="1 2" key="1">
    <citation type="journal article" date="2020" name="Mol. Plant">
        <title>The Chromosome-Based Rubber Tree Genome Provides New Insights into Spurge Genome Evolution and Rubber Biosynthesis.</title>
        <authorList>
            <person name="Liu J."/>
            <person name="Shi C."/>
            <person name="Shi C.C."/>
            <person name="Li W."/>
            <person name="Zhang Q.J."/>
            <person name="Zhang Y."/>
            <person name="Li K."/>
            <person name="Lu H.F."/>
            <person name="Shi C."/>
            <person name="Zhu S.T."/>
            <person name="Xiao Z.Y."/>
            <person name="Nan H."/>
            <person name="Yue Y."/>
            <person name="Zhu X.G."/>
            <person name="Wu Y."/>
            <person name="Hong X.N."/>
            <person name="Fan G.Y."/>
            <person name="Tong Y."/>
            <person name="Zhang D."/>
            <person name="Mao C.L."/>
            <person name="Liu Y.L."/>
            <person name="Hao S.J."/>
            <person name="Liu W.Q."/>
            <person name="Lv M.Q."/>
            <person name="Zhang H.B."/>
            <person name="Liu Y."/>
            <person name="Hu-Tang G.R."/>
            <person name="Wang J.P."/>
            <person name="Wang J.H."/>
            <person name="Sun Y.H."/>
            <person name="Ni S.B."/>
            <person name="Chen W.B."/>
            <person name="Zhang X.C."/>
            <person name="Jiao Y.N."/>
            <person name="Eichler E.E."/>
            <person name="Li G.H."/>
            <person name="Liu X."/>
            <person name="Gao L.Z."/>
        </authorList>
    </citation>
    <scope>NUCLEOTIDE SEQUENCE [LARGE SCALE GENOMIC DNA]</scope>
    <source>
        <strain evidence="2">cv. GT1</strain>
        <tissue evidence="1">Leaf</tissue>
    </source>
</reference>
<keyword evidence="2" id="KW-1185">Reference proteome</keyword>
<sequence>MEEIGLDPHLVQVGAKLEPFISQVQLNLLNLKPSNDHELNYDHQLRVVPVLGLLARVEDFKPILNTDEVDAIFDVPLEMFLKEENYRCEEKEWMEWKYVLHLFDFTSEQEVFQIWGLTASILIRAASIIYQRSPCFKQHLPDFQQLQKAVNYAT</sequence>
<dbReference type="PANTHER" id="PTHR12992:SF26">
    <property type="entry name" value="NUDIX HYDROLASE 15, MITOCHONDRIAL-LIKE"/>
    <property type="match status" value="1"/>
</dbReference>
<accession>A0A6A6M1C6</accession>
<evidence type="ECO:0008006" key="3">
    <source>
        <dbReference type="Google" id="ProtNLM"/>
    </source>
</evidence>
<organism evidence="1 2">
    <name type="scientific">Hevea brasiliensis</name>
    <name type="common">Para rubber tree</name>
    <name type="synonym">Siphonia brasiliensis</name>
    <dbReference type="NCBI Taxonomy" id="3981"/>
    <lineage>
        <taxon>Eukaryota</taxon>
        <taxon>Viridiplantae</taxon>
        <taxon>Streptophyta</taxon>
        <taxon>Embryophyta</taxon>
        <taxon>Tracheophyta</taxon>
        <taxon>Spermatophyta</taxon>
        <taxon>Magnoliopsida</taxon>
        <taxon>eudicotyledons</taxon>
        <taxon>Gunneridae</taxon>
        <taxon>Pentapetalae</taxon>
        <taxon>rosids</taxon>
        <taxon>fabids</taxon>
        <taxon>Malpighiales</taxon>
        <taxon>Euphorbiaceae</taxon>
        <taxon>Crotonoideae</taxon>
        <taxon>Micrandreae</taxon>
        <taxon>Hevea</taxon>
    </lineage>
</organism>
<name>A0A6A6M1C6_HEVBR</name>